<feature type="transmembrane region" description="Helical" evidence="8">
    <location>
        <begin position="440"/>
        <end position="462"/>
    </location>
</feature>
<feature type="region of interest" description="Disordered" evidence="7">
    <location>
        <begin position="1"/>
        <end position="23"/>
    </location>
</feature>
<evidence type="ECO:0000256" key="6">
    <source>
        <dbReference type="ARBA" id="ARBA00023136"/>
    </source>
</evidence>
<keyword evidence="5 8" id="KW-1133">Transmembrane helix</keyword>
<dbReference type="Gene3D" id="1.20.1720.10">
    <property type="entry name" value="Multidrug resistance protein D"/>
    <property type="match status" value="1"/>
</dbReference>
<dbReference type="Gene3D" id="1.20.1250.20">
    <property type="entry name" value="MFS general substrate transporter like domains"/>
    <property type="match status" value="1"/>
</dbReference>
<evidence type="ECO:0000256" key="4">
    <source>
        <dbReference type="ARBA" id="ARBA00022692"/>
    </source>
</evidence>
<reference evidence="10 11" key="1">
    <citation type="submission" date="2024-10" db="EMBL/GenBank/DDBJ databases">
        <title>The Natural Products Discovery Center: Release of the First 8490 Sequenced Strains for Exploring Actinobacteria Biosynthetic Diversity.</title>
        <authorList>
            <person name="Kalkreuter E."/>
            <person name="Kautsar S.A."/>
            <person name="Yang D."/>
            <person name="Bader C.D."/>
            <person name="Teijaro C.N."/>
            <person name="Fluegel L."/>
            <person name="Davis C.M."/>
            <person name="Simpson J.R."/>
            <person name="Lauterbach L."/>
            <person name="Steele A.D."/>
            <person name="Gui C."/>
            <person name="Meng S."/>
            <person name="Li G."/>
            <person name="Viehrig K."/>
            <person name="Ye F."/>
            <person name="Su P."/>
            <person name="Kiefer A.F."/>
            <person name="Nichols A."/>
            <person name="Cepeda A.J."/>
            <person name="Yan W."/>
            <person name="Fan B."/>
            <person name="Jiang Y."/>
            <person name="Adhikari A."/>
            <person name="Zheng C.-J."/>
            <person name="Schuster L."/>
            <person name="Cowan T.M."/>
            <person name="Smanski M.J."/>
            <person name="Chevrette M.G."/>
            <person name="De Carvalho L.P.S."/>
            <person name="Shen B."/>
        </authorList>
    </citation>
    <scope>NUCLEOTIDE SEQUENCE [LARGE SCALE GENOMIC DNA]</scope>
    <source>
        <strain evidence="10 11">NPDC049639</strain>
    </source>
</reference>
<evidence type="ECO:0000313" key="10">
    <source>
        <dbReference type="EMBL" id="MFI7588218.1"/>
    </source>
</evidence>
<evidence type="ECO:0000256" key="2">
    <source>
        <dbReference type="ARBA" id="ARBA00022448"/>
    </source>
</evidence>
<comment type="caution">
    <text evidence="10">The sequence shown here is derived from an EMBL/GenBank/DDBJ whole genome shotgun (WGS) entry which is preliminary data.</text>
</comment>
<dbReference type="InterPro" id="IPR004638">
    <property type="entry name" value="EmrB-like"/>
</dbReference>
<dbReference type="Pfam" id="PF07690">
    <property type="entry name" value="MFS_1"/>
    <property type="match status" value="1"/>
</dbReference>
<keyword evidence="3" id="KW-1003">Cell membrane</keyword>
<keyword evidence="11" id="KW-1185">Reference proteome</keyword>
<evidence type="ECO:0000256" key="5">
    <source>
        <dbReference type="ARBA" id="ARBA00022989"/>
    </source>
</evidence>
<evidence type="ECO:0000259" key="9">
    <source>
        <dbReference type="PROSITE" id="PS50850"/>
    </source>
</evidence>
<dbReference type="InterPro" id="IPR020846">
    <property type="entry name" value="MFS_dom"/>
</dbReference>
<comment type="subcellular location">
    <subcellularLocation>
        <location evidence="1">Cell membrane</location>
        <topology evidence="1">Multi-pass membrane protein</topology>
    </subcellularLocation>
</comment>
<feature type="transmembrane region" description="Helical" evidence="8">
    <location>
        <begin position="482"/>
        <end position="501"/>
    </location>
</feature>
<feature type="transmembrane region" description="Helical" evidence="8">
    <location>
        <begin position="128"/>
        <end position="149"/>
    </location>
</feature>
<feature type="transmembrane region" description="Helical" evidence="8">
    <location>
        <begin position="300"/>
        <end position="323"/>
    </location>
</feature>
<name>A0ABW8AQE8_9ACTN</name>
<dbReference type="SUPFAM" id="SSF103473">
    <property type="entry name" value="MFS general substrate transporter"/>
    <property type="match status" value="1"/>
</dbReference>
<gene>
    <name evidence="10" type="ORF">ACIB24_14210</name>
</gene>
<feature type="transmembrane region" description="Helical" evidence="8">
    <location>
        <begin position="257"/>
        <end position="279"/>
    </location>
</feature>
<dbReference type="PANTHER" id="PTHR42718:SF46">
    <property type="entry name" value="BLR6921 PROTEIN"/>
    <property type="match status" value="1"/>
</dbReference>
<feature type="transmembrane region" description="Helical" evidence="8">
    <location>
        <begin position="335"/>
        <end position="356"/>
    </location>
</feature>
<evidence type="ECO:0000256" key="3">
    <source>
        <dbReference type="ARBA" id="ARBA00022475"/>
    </source>
</evidence>
<protein>
    <submittedName>
        <fullName evidence="10">MFS transporter</fullName>
    </submittedName>
</protein>
<keyword evidence="6 8" id="KW-0472">Membrane</keyword>
<dbReference type="RefSeq" id="WP_398281383.1">
    <property type="nucleotide sequence ID" value="NZ_JBITLV010000004.1"/>
</dbReference>
<dbReference type="PROSITE" id="PS50850">
    <property type="entry name" value="MFS"/>
    <property type="match status" value="1"/>
</dbReference>
<dbReference type="Proteomes" id="UP001612915">
    <property type="component" value="Unassembled WGS sequence"/>
</dbReference>
<feature type="transmembrane region" description="Helical" evidence="8">
    <location>
        <begin position="156"/>
        <end position="178"/>
    </location>
</feature>
<keyword evidence="4 8" id="KW-0812">Transmembrane</keyword>
<feature type="transmembrane region" description="Helical" evidence="8">
    <location>
        <begin position="363"/>
        <end position="382"/>
    </location>
</feature>
<dbReference type="InterPro" id="IPR036259">
    <property type="entry name" value="MFS_trans_sf"/>
</dbReference>
<evidence type="ECO:0000256" key="8">
    <source>
        <dbReference type="SAM" id="Phobius"/>
    </source>
</evidence>
<accession>A0ABW8AQE8</accession>
<dbReference type="CDD" id="cd17321">
    <property type="entry name" value="MFS_MMR_MDR_like"/>
    <property type="match status" value="1"/>
</dbReference>
<proteinExistence type="predicted"/>
<dbReference type="NCBIfam" id="TIGR00711">
    <property type="entry name" value="efflux_EmrB"/>
    <property type="match status" value="1"/>
</dbReference>
<feature type="domain" description="Major facilitator superfamily (MFS) profile" evidence="9">
    <location>
        <begin position="32"/>
        <end position="505"/>
    </location>
</feature>
<feature type="transmembrane region" description="Helical" evidence="8">
    <location>
        <begin position="98"/>
        <end position="116"/>
    </location>
</feature>
<organism evidence="10 11">
    <name type="scientific">Spongisporangium articulatum</name>
    <dbReference type="NCBI Taxonomy" id="3362603"/>
    <lineage>
        <taxon>Bacteria</taxon>
        <taxon>Bacillati</taxon>
        <taxon>Actinomycetota</taxon>
        <taxon>Actinomycetes</taxon>
        <taxon>Kineosporiales</taxon>
        <taxon>Kineosporiaceae</taxon>
        <taxon>Spongisporangium</taxon>
    </lineage>
</organism>
<dbReference type="PANTHER" id="PTHR42718">
    <property type="entry name" value="MAJOR FACILITATOR SUPERFAMILY MULTIDRUG TRANSPORTER MFSC"/>
    <property type="match status" value="1"/>
</dbReference>
<feature type="transmembrane region" description="Helical" evidence="8">
    <location>
        <begin position="397"/>
        <end position="419"/>
    </location>
</feature>
<keyword evidence="2" id="KW-0813">Transport</keyword>
<feature type="transmembrane region" description="Helical" evidence="8">
    <location>
        <begin position="184"/>
        <end position="206"/>
    </location>
</feature>
<evidence type="ECO:0000256" key="7">
    <source>
        <dbReference type="SAM" id="MobiDB-lite"/>
    </source>
</evidence>
<dbReference type="InterPro" id="IPR011701">
    <property type="entry name" value="MFS"/>
</dbReference>
<dbReference type="EMBL" id="JBITLV010000004">
    <property type="protein sequence ID" value="MFI7588218.1"/>
    <property type="molecule type" value="Genomic_DNA"/>
</dbReference>
<feature type="transmembrane region" description="Helical" evidence="8">
    <location>
        <begin position="30"/>
        <end position="57"/>
    </location>
</feature>
<feature type="transmembrane region" description="Helical" evidence="8">
    <location>
        <begin position="218"/>
        <end position="237"/>
    </location>
</feature>
<feature type="transmembrane region" description="Helical" evidence="8">
    <location>
        <begin position="69"/>
        <end position="86"/>
    </location>
</feature>
<evidence type="ECO:0000313" key="11">
    <source>
        <dbReference type="Proteomes" id="UP001612915"/>
    </source>
</evidence>
<sequence length="516" mass="53417">MSEPTVETSAEPAPEPAHPTGMDSADPRRWLALGIIAVAQLMIVLDASIVTIALPSAQADLGISTADRQWVVTAYTLAFGGLLLLGGRIADYTGRKRTFILGLIGFAAASAIGGFAPNAELLFAARALQGAFAALLAPAALSLITVTFVEPKERATAFGVFGAISGGGAAIGLILGGLLTEYASWRWCLGVNVPIALAAAAAALPVVHESKAHGNTKYDVVGALLSTLGLVSLVYGFTEAAKAKNPDNPNDTAVQGWLATSTITFLVIAVVLLVGFVLWERRIANPLLPLRVVLDRNRGGAFLIFLFVGAGLFGMFLFLAYYFQINLGYTPLRSGVAFLPFSGGIIFTAGIVAQLLPRVGPRPLMLVGLVMAVAGMALLTRLEQDSSYWKVALPAELLMSIGMANVFIPVSSVALVGVGGHDAGVASAVLNSSQQVGGSLGTALLNTVFASGVTGYFAANLTNPANAAQLTPFALLNGYHHAFWWATGLLGAGLLLAVLLINAKKEDVPADGAVPV</sequence>
<evidence type="ECO:0000256" key="1">
    <source>
        <dbReference type="ARBA" id="ARBA00004651"/>
    </source>
</evidence>